<keyword evidence="6" id="KW-0249">Electron transport</keyword>
<dbReference type="Proteomes" id="UP000615326">
    <property type="component" value="Unassembled WGS sequence"/>
</dbReference>
<evidence type="ECO:0000256" key="2">
    <source>
        <dbReference type="ARBA" id="ARBA00022448"/>
    </source>
</evidence>
<evidence type="ECO:0000256" key="9">
    <source>
        <dbReference type="SAM" id="MobiDB-lite"/>
    </source>
</evidence>
<evidence type="ECO:0000313" key="13">
    <source>
        <dbReference type="Proteomes" id="UP000615326"/>
    </source>
</evidence>
<evidence type="ECO:0000256" key="4">
    <source>
        <dbReference type="ARBA" id="ARBA00022660"/>
    </source>
</evidence>
<feature type="domain" description="Cytochrome c" evidence="11">
    <location>
        <begin position="39"/>
        <end position="119"/>
    </location>
</feature>
<dbReference type="InterPro" id="IPR036909">
    <property type="entry name" value="Cyt_c-like_dom_sf"/>
</dbReference>
<feature type="chain" id="PRO_5045302690" evidence="10">
    <location>
        <begin position="22"/>
        <end position="144"/>
    </location>
</feature>
<dbReference type="PANTHER" id="PTHR35008">
    <property type="entry name" value="BLL4482 PROTEIN-RELATED"/>
    <property type="match status" value="1"/>
</dbReference>
<keyword evidence="10" id="KW-0732">Signal</keyword>
<evidence type="ECO:0000256" key="3">
    <source>
        <dbReference type="ARBA" id="ARBA00022617"/>
    </source>
</evidence>
<sequence>MRFGSYFLVAAMLGGALSALVAPGVARADSATSVAGPLQPLTTGAAVYQHVCQGCHMADGKGASGASAGFPAFAGNAKLQVADYPIYTILTGHGGMPPFAGLLTDKQVADVVNFIRTHFGNHFTDPATPEEVAPMRPTLTKEEE</sequence>
<evidence type="ECO:0000256" key="10">
    <source>
        <dbReference type="SAM" id="SignalP"/>
    </source>
</evidence>
<proteinExistence type="predicted"/>
<dbReference type="EMBL" id="WOSW01000001">
    <property type="protein sequence ID" value="NHO31240.1"/>
    <property type="molecule type" value="Genomic_DNA"/>
</dbReference>
<dbReference type="Pfam" id="PF13442">
    <property type="entry name" value="Cytochrome_CBB3"/>
    <property type="match status" value="1"/>
</dbReference>
<evidence type="ECO:0000256" key="7">
    <source>
        <dbReference type="ARBA" id="ARBA00023004"/>
    </source>
</evidence>
<protein>
    <submittedName>
        <fullName evidence="12">C-type cytochrome</fullName>
    </submittedName>
</protein>
<name>A0ABX0K4E7_9PROT</name>
<accession>A0ABX0K4E7</accession>
<keyword evidence="2" id="KW-0813">Transport</keyword>
<evidence type="ECO:0000259" key="11">
    <source>
        <dbReference type="PROSITE" id="PS51007"/>
    </source>
</evidence>
<dbReference type="InterPro" id="IPR008168">
    <property type="entry name" value="Cyt_C_IC"/>
</dbReference>
<keyword evidence="4" id="KW-0679">Respiratory chain</keyword>
<reference evidence="12 13" key="1">
    <citation type="journal article" date="2020" name="Int. J. Syst. Evol. Microbiol.">
        <title>Novel acetic acid bacteria from cider fermentations: Acetobacter conturbans sp. nov. and Acetobacter fallax sp. nov.</title>
        <authorList>
            <person name="Sombolestani A.S."/>
            <person name="Cleenwerck I."/>
            <person name="Cnockaert M."/>
            <person name="Borremans W."/>
            <person name="Wieme A.D."/>
            <person name="De Vuyst L."/>
            <person name="Vandamme P."/>
        </authorList>
    </citation>
    <scope>NUCLEOTIDE SEQUENCE [LARGE SCALE GENOMIC DNA]</scope>
    <source>
        <strain evidence="12 13">LMG 1637</strain>
    </source>
</reference>
<gene>
    <name evidence="12" type="ORF">GOB84_01445</name>
</gene>
<dbReference type="RefSeq" id="WP_173575814.1">
    <property type="nucleotide sequence ID" value="NZ_WOSW01000001.1"/>
</dbReference>
<evidence type="ECO:0000256" key="6">
    <source>
        <dbReference type="ARBA" id="ARBA00022982"/>
    </source>
</evidence>
<comment type="cofactor">
    <cofactor evidence="1">
        <name>heme c</name>
        <dbReference type="ChEBI" id="CHEBI:61717"/>
    </cofactor>
</comment>
<organism evidence="12 13">
    <name type="scientific">Acetobacter fallax</name>
    <dbReference type="NCBI Taxonomy" id="1737473"/>
    <lineage>
        <taxon>Bacteria</taxon>
        <taxon>Pseudomonadati</taxon>
        <taxon>Pseudomonadota</taxon>
        <taxon>Alphaproteobacteria</taxon>
        <taxon>Acetobacterales</taxon>
        <taxon>Acetobacteraceae</taxon>
        <taxon>Acetobacter</taxon>
    </lineage>
</organism>
<keyword evidence="7 8" id="KW-0408">Iron</keyword>
<dbReference type="PANTHER" id="PTHR35008:SF9">
    <property type="entry name" value="CYTOCHROME C DOMAIN-CONTAINING PROTEIN"/>
    <property type="match status" value="1"/>
</dbReference>
<dbReference type="PRINTS" id="PR00605">
    <property type="entry name" value="CYTCHROMECIC"/>
</dbReference>
<comment type="caution">
    <text evidence="12">The sequence shown here is derived from an EMBL/GenBank/DDBJ whole genome shotgun (WGS) entry which is preliminary data.</text>
</comment>
<dbReference type="InterPro" id="IPR009056">
    <property type="entry name" value="Cyt_c-like_dom"/>
</dbReference>
<dbReference type="PROSITE" id="PS51007">
    <property type="entry name" value="CYTC"/>
    <property type="match status" value="1"/>
</dbReference>
<keyword evidence="3 8" id="KW-0349">Heme</keyword>
<feature type="region of interest" description="Disordered" evidence="9">
    <location>
        <begin position="125"/>
        <end position="144"/>
    </location>
</feature>
<evidence type="ECO:0000313" key="12">
    <source>
        <dbReference type="EMBL" id="NHO31240.1"/>
    </source>
</evidence>
<dbReference type="InterPro" id="IPR051459">
    <property type="entry name" value="Cytochrome_c-type_DH"/>
</dbReference>
<evidence type="ECO:0000256" key="1">
    <source>
        <dbReference type="ARBA" id="ARBA00001926"/>
    </source>
</evidence>
<evidence type="ECO:0000256" key="8">
    <source>
        <dbReference type="PROSITE-ProRule" id="PRU00433"/>
    </source>
</evidence>
<dbReference type="SUPFAM" id="SSF46626">
    <property type="entry name" value="Cytochrome c"/>
    <property type="match status" value="1"/>
</dbReference>
<keyword evidence="13" id="KW-1185">Reference proteome</keyword>
<feature type="signal peptide" evidence="10">
    <location>
        <begin position="1"/>
        <end position="21"/>
    </location>
</feature>
<keyword evidence="5 8" id="KW-0479">Metal-binding</keyword>
<dbReference type="Gene3D" id="1.10.760.10">
    <property type="entry name" value="Cytochrome c-like domain"/>
    <property type="match status" value="1"/>
</dbReference>
<evidence type="ECO:0000256" key="5">
    <source>
        <dbReference type="ARBA" id="ARBA00022723"/>
    </source>
</evidence>